<keyword evidence="2 4" id="KW-0863">Zinc-finger</keyword>
<keyword evidence="7" id="KW-1185">Reference proteome</keyword>
<dbReference type="PANTHER" id="PTHR10237:SF15">
    <property type="entry name" value="LD37257P"/>
    <property type="match status" value="1"/>
</dbReference>
<gene>
    <name evidence="6" type="ORF">NLU13_6653</name>
</gene>
<keyword evidence="3" id="KW-0862">Zinc</keyword>
<dbReference type="GO" id="GO:0008270">
    <property type="term" value="F:zinc ion binding"/>
    <property type="evidence" value="ECO:0007669"/>
    <property type="project" value="UniProtKB-KW"/>
</dbReference>
<keyword evidence="1" id="KW-0479">Metal-binding</keyword>
<evidence type="ECO:0000313" key="7">
    <source>
        <dbReference type="Proteomes" id="UP001175261"/>
    </source>
</evidence>
<dbReference type="Pfam" id="PF01753">
    <property type="entry name" value="zf-MYND"/>
    <property type="match status" value="1"/>
</dbReference>
<feature type="domain" description="MYND-type" evidence="5">
    <location>
        <begin position="396"/>
        <end position="434"/>
    </location>
</feature>
<dbReference type="GO" id="GO:0000981">
    <property type="term" value="F:DNA-binding transcription factor activity, RNA polymerase II-specific"/>
    <property type="evidence" value="ECO:0007669"/>
    <property type="project" value="TreeGrafter"/>
</dbReference>
<evidence type="ECO:0000256" key="2">
    <source>
        <dbReference type="ARBA" id="ARBA00022771"/>
    </source>
</evidence>
<proteinExistence type="predicted"/>
<evidence type="ECO:0000313" key="6">
    <source>
        <dbReference type="EMBL" id="KAK0386817.1"/>
    </source>
</evidence>
<dbReference type="PROSITE" id="PS01360">
    <property type="entry name" value="ZF_MYND_1"/>
    <property type="match status" value="1"/>
</dbReference>
<sequence>MQYENHFAALQTGFGTVSTSGTCFSSSFKIAITEDGSAWSGYRLGLGLTVFSTTLGDLRHVYVTKHFPNLLTKPKILNVKLDSQPQQDTSVIPEPKLSATTAISAGEILSITNRVDIRGKPSTALSSGCKVHLHSLSPFNYEIRLGQENTIIVDFPIPVAHSNIKTQIAQKSSYIKLLNTHISIMFSASQRRLRDDRQSPAPIEQRTAVELKDSLLSLFMHYSGVQGRKANVFSIACPDAGGMHILVLASSLHLDLSNQTVLLDAAVLPLYDDLMPQIIPDIRALQSQGNLCQIRATESKLILWKLLLPAWAERCRSYPHKSSCEYTVAGHIPISVDKGQRCLCSCGKGEFPTRYLQGSSFLNGLLRHAVRVAISPVFYSSLVDNDFMGSDRAEQCQKCNSQASSLKHCSGCHSVRYCSKDCQRKDWKSHRPNCNISIGLDG</sequence>
<dbReference type="InterPro" id="IPR002893">
    <property type="entry name" value="Znf_MYND"/>
</dbReference>
<dbReference type="GO" id="GO:0005634">
    <property type="term" value="C:nucleus"/>
    <property type="evidence" value="ECO:0007669"/>
    <property type="project" value="TreeGrafter"/>
</dbReference>
<evidence type="ECO:0000256" key="3">
    <source>
        <dbReference type="ARBA" id="ARBA00022833"/>
    </source>
</evidence>
<dbReference type="EMBL" id="JAPDFR010000005">
    <property type="protein sequence ID" value="KAK0386817.1"/>
    <property type="molecule type" value="Genomic_DNA"/>
</dbReference>
<dbReference type="Proteomes" id="UP001175261">
    <property type="component" value="Unassembled WGS sequence"/>
</dbReference>
<comment type="caution">
    <text evidence="6">The sequence shown here is derived from an EMBL/GenBank/DDBJ whole genome shotgun (WGS) entry which is preliminary data.</text>
</comment>
<dbReference type="Gene3D" id="6.10.140.2220">
    <property type="match status" value="1"/>
</dbReference>
<dbReference type="SUPFAM" id="SSF144232">
    <property type="entry name" value="HIT/MYND zinc finger-like"/>
    <property type="match status" value="1"/>
</dbReference>
<dbReference type="InterPro" id="IPR024119">
    <property type="entry name" value="TF_DEAF-1"/>
</dbReference>
<name>A0AA39GIR4_SARSR</name>
<evidence type="ECO:0000256" key="4">
    <source>
        <dbReference type="PROSITE-ProRule" id="PRU00134"/>
    </source>
</evidence>
<protein>
    <recommendedName>
        <fullName evidence="5">MYND-type domain-containing protein</fullName>
    </recommendedName>
</protein>
<evidence type="ECO:0000259" key="5">
    <source>
        <dbReference type="PROSITE" id="PS50865"/>
    </source>
</evidence>
<reference evidence="6" key="1">
    <citation type="submission" date="2022-10" db="EMBL/GenBank/DDBJ databases">
        <title>Determination and structural analysis of whole genome sequence of Sarocladium strictum F4-1.</title>
        <authorList>
            <person name="Hu L."/>
            <person name="Jiang Y."/>
        </authorList>
    </citation>
    <scope>NUCLEOTIDE SEQUENCE</scope>
    <source>
        <strain evidence="6">F4-1</strain>
    </source>
</reference>
<dbReference type="PANTHER" id="PTHR10237">
    <property type="entry name" value="DEFORMED EPIDERMAL AUTOREGULATORY FACTOR 1 HOMOLOG SUPPRESSIN"/>
    <property type="match status" value="1"/>
</dbReference>
<dbReference type="PROSITE" id="PS50865">
    <property type="entry name" value="ZF_MYND_2"/>
    <property type="match status" value="1"/>
</dbReference>
<accession>A0AA39GIR4</accession>
<dbReference type="AlphaFoldDB" id="A0AA39GIR4"/>
<organism evidence="6 7">
    <name type="scientific">Sarocladium strictum</name>
    <name type="common">Black bundle disease fungus</name>
    <name type="synonym">Acremonium strictum</name>
    <dbReference type="NCBI Taxonomy" id="5046"/>
    <lineage>
        <taxon>Eukaryota</taxon>
        <taxon>Fungi</taxon>
        <taxon>Dikarya</taxon>
        <taxon>Ascomycota</taxon>
        <taxon>Pezizomycotina</taxon>
        <taxon>Sordariomycetes</taxon>
        <taxon>Hypocreomycetidae</taxon>
        <taxon>Hypocreales</taxon>
        <taxon>Sarocladiaceae</taxon>
        <taxon>Sarocladium</taxon>
    </lineage>
</organism>
<evidence type="ECO:0000256" key="1">
    <source>
        <dbReference type="ARBA" id="ARBA00022723"/>
    </source>
</evidence>